<name>A0A3M7R371_BRAPC</name>
<accession>A0A3M7R371</accession>
<comment type="caution">
    <text evidence="1">The sequence shown here is derived from an EMBL/GenBank/DDBJ whole genome shotgun (WGS) entry which is preliminary data.</text>
</comment>
<keyword evidence="2" id="KW-1185">Reference proteome</keyword>
<dbReference type="STRING" id="10195.A0A3M7R371"/>
<proteinExistence type="predicted"/>
<feature type="non-terminal residue" evidence="1">
    <location>
        <position position="1"/>
    </location>
</feature>
<dbReference type="OrthoDB" id="7273888at2759"/>
<dbReference type="EMBL" id="REGN01004320">
    <property type="protein sequence ID" value="RNA18016.1"/>
    <property type="molecule type" value="Genomic_DNA"/>
</dbReference>
<gene>
    <name evidence="1" type="ORF">BpHYR1_040707</name>
</gene>
<dbReference type="AlphaFoldDB" id="A0A3M7R371"/>
<reference evidence="1 2" key="1">
    <citation type="journal article" date="2018" name="Sci. Rep.">
        <title>Genomic signatures of local adaptation to the degree of environmental predictability in rotifers.</title>
        <authorList>
            <person name="Franch-Gras L."/>
            <person name="Hahn C."/>
            <person name="Garcia-Roger E.M."/>
            <person name="Carmona M.J."/>
            <person name="Serra M."/>
            <person name="Gomez A."/>
        </authorList>
    </citation>
    <scope>NUCLEOTIDE SEQUENCE [LARGE SCALE GENOMIC DNA]</scope>
    <source>
        <strain evidence="1">HYR1</strain>
    </source>
</reference>
<sequence length="348" mass="39743">VGGWEGGAAVRVVVAAVVARGGGCVVRVAEAARVYSVQVAQVDVVRRTFKRKFSQKYTVIQHRTFWRKFTQSISMLISTMKKTFSTIRFLLSTKNLKVGCSSIKSKIFPKMWLLFHNSKKRSVFLTMLHNPFPLKANVVDFFPLRKKWKKMIIFLNWIGISVSEREAIPKAVKNMISEMTKFDLVARNQSNHNITRSDQPFLCVKFINSSIYIHECSNKRLLPFIHEYHQDLDYVFWSDLASAHYSILSTIWMNENVNYMTEDINPPNFPQARPIENIFAFNFCPFTYASPLVRLAPESVVALGPILASILGPELNRFLTVCLSNEEMGDDAELRVRLASSSNTCLDL</sequence>
<evidence type="ECO:0000313" key="1">
    <source>
        <dbReference type="EMBL" id="RNA18016.1"/>
    </source>
</evidence>
<organism evidence="1 2">
    <name type="scientific">Brachionus plicatilis</name>
    <name type="common">Marine rotifer</name>
    <name type="synonym">Brachionus muelleri</name>
    <dbReference type="NCBI Taxonomy" id="10195"/>
    <lineage>
        <taxon>Eukaryota</taxon>
        <taxon>Metazoa</taxon>
        <taxon>Spiralia</taxon>
        <taxon>Gnathifera</taxon>
        <taxon>Rotifera</taxon>
        <taxon>Eurotatoria</taxon>
        <taxon>Monogononta</taxon>
        <taxon>Pseudotrocha</taxon>
        <taxon>Ploima</taxon>
        <taxon>Brachionidae</taxon>
        <taxon>Brachionus</taxon>
    </lineage>
</organism>
<protein>
    <submittedName>
        <fullName evidence="1">Transposase-like protein</fullName>
    </submittedName>
</protein>
<evidence type="ECO:0000313" key="2">
    <source>
        <dbReference type="Proteomes" id="UP000276133"/>
    </source>
</evidence>
<dbReference type="Proteomes" id="UP000276133">
    <property type="component" value="Unassembled WGS sequence"/>
</dbReference>